<evidence type="ECO:0000256" key="4">
    <source>
        <dbReference type="ARBA" id="ARBA00022790"/>
    </source>
</evidence>
<dbReference type="GO" id="GO:0010387">
    <property type="term" value="P:COP9 signalosome assembly"/>
    <property type="evidence" value="ECO:0007669"/>
    <property type="project" value="InterPro"/>
</dbReference>
<dbReference type="GO" id="GO:0005737">
    <property type="term" value="C:cytoplasm"/>
    <property type="evidence" value="ECO:0007669"/>
    <property type="project" value="UniProtKB-SubCell"/>
</dbReference>
<dbReference type="GO" id="GO:0000338">
    <property type="term" value="P:protein deneddylation"/>
    <property type="evidence" value="ECO:0007669"/>
    <property type="project" value="InterPro"/>
</dbReference>
<evidence type="ECO:0000313" key="7">
    <source>
        <dbReference type="EMBL" id="KAG2314912.1"/>
    </source>
</evidence>
<keyword evidence="5" id="KW-0539">Nucleus</keyword>
<gene>
    <name evidence="7" type="ORF">Bca52824_018034</name>
</gene>
<dbReference type="PANTHER" id="PTHR13339">
    <property type="entry name" value="COP9 SIGNALOSOME COMPLEX SUBUNIT 8"/>
    <property type="match status" value="1"/>
</dbReference>
<organism evidence="7 8">
    <name type="scientific">Brassica carinata</name>
    <name type="common">Ethiopian mustard</name>
    <name type="synonym">Abyssinian cabbage</name>
    <dbReference type="NCBI Taxonomy" id="52824"/>
    <lineage>
        <taxon>Eukaryota</taxon>
        <taxon>Viridiplantae</taxon>
        <taxon>Streptophyta</taxon>
        <taxon>Embryophyta</taxon>
        <taxon>Tracheophyta</taxon>
        <taxon>Spermatophyta</taxon>
        <taxon>Magnoliopsida</taxon>
        <taxon>eudicotyledons</taxon>
        <taxon>Gunneridae</taxon>
        <taxon>Pentapetalae</taxon>
        <taxon>rosids</taxon>
        <taxon>malvids</taxon>
        <taxon>Brassicales</taxon>
        <taxon>Brassicaceae</taxon>
        <taxon>Brassiceae</taxon>
        <taxon>Brassica</taxon>
    </lineage>
</organism>
<accession>A0A8X7VPP3</accession>
<keyword evidence="4" id="KW-0736">Signalosome</keyword>
<comment type="subcellular location">
    <subcellularLocation>
        <location evidence="2">Cytoplasm</location>
    </subcellularLocation>
    <subcellularLocation>
        <location evidence="1">Nucleus</location>
    </subcellularLocation>
</comment>
<dbReference type="InterPro" id="IPR033464">
    <property type="entry name" value="CSN8_PSD8_EIF3K"/>
</dbReference>
<evidence type="ECO:0000256" key="1">
    <source>
        <dbReference type="ARBA" id="ARBA00004123"/>
    </source>
</evidence>
<keyword evidence="3" id="KW-0963">Cytoplasm</keyword>
<dbReference type="InterPro" id="IPR033205">
    <property type="entry name" value="COP9_CSN8"/>
</dbReference>
<evidence type="ECO:0000313" key="8">
    <source>
        <dbReference type="Proteomes" id="UP000886595"/>
    </source>
</evidence>
<evidence type="ECO:0000256" key="5">
    <source>
        <dbReference type="ARBA" id="ARBA00023242"/>
    </source>
</evidence>
<dbReference type="Proteomes" id="UP000886595">
    <property type="component" value="Unassembled WGS sequence"/>
</dbReference>
<dbReference type="PANTHER" id="PTHR13339:SF0">
    <property type="entry name" value="COP9 SIGNALOSOME COMPLEX SUBUNIT 8"/>
    <property type="match status" value="1"/>
</dbReference>
<evidence type="ECO:0000256" key="2">
    <source>
        <dbReference type="ARBA" id="ARBA00004496"/>
    </source>
</evidence>
<dbReference type="Pfam" id="PF10075">
    <property type="entry name" value="CSN8_PSD8_EIF3K"/>
    <property type="match status" value="1"/>
</dbReference>
<protein>
    <recommendedName>
        <fullName evidence="6">CSN8/PSMD8/EIF3K domain-containing protein</fullName>
    </recommendedName>
</protein>
<evidence type="ECO:0000256" key="3">
    <source>
        <dbReference type="ARBA" id="ARBA00022490"/>
    </source>
</evidence>
<name>A0A8X7VPP3_BRACI</name>
<sequence length="100" mass="11310">MSESLPENRMAREFAYDIVSLLLLGLVRFLSKTIPTILRESKHEVFAAWRIGQKLCTRDYAGVYEAICGYDWSPEAKDMLAAFLAPLLHLQDIICSMSGL</sequence>
<evidence type="ECO:0000259" key="6">
    <source>
        <dbReference type="Pfam" id="PF10075"/>
    </source>
</evidence>
<dbReference type="AlphaFoldDB" id="A0A8X7VPP3"/>
<proteinExistence type="predicted"/>
<keyword evidence="8" id="KW-1185">Reference proteome</keyword>
<comment type="caution">
    <text evidence="7">The sequence shown here is derived from an EMBL/GenBank/DDBJ whole genome shotgun (WGS) entry which is preliminary data.</text>
</comment>
<feature type="domain" description="CSN8/PSMD8/EIF3K" evidence="6">
    <location>
        <begin position="28"/>
        <end position="84"/>
    </location>
</feature>
<reference evidence="7 8" key="1">
    <citation type="submission" date="2020-02" db="EMBL/GenBank/DDBJ databases">
        <authorList>
            <person name="Ma Q."/>
            <person name="Huang Y."/>
            <person name="Song X."/>
            <person name="Pei D."/>
        </authorList>
    </citation>
    <scope>NUCLEOTIDE SEQUENCE [LARGE SCALE GENOMIC DNA]</scope>
    <source>
        <strain evidence="7">Sxm20200214</strain>
        <tissue evidence="7">Leaf</tissue>
    </source>
</reference>
<dbReference type="OrthoDB" id="5351233at2759"/>
<dbReference type="EMBL" id="JAAMPC010000004">
    <property type="protein sequence ID" value="KAG2314912.1"/>
    <property type="molecule type" value="Genomic_DNA"/>
</dbReference>
<dbReference type="GO" id="GO:0008180">
    <property type="term" value="C:COP9 signalosome"/>
    <property type="evidence" value="ECO:0007669"/>
    <property type="project" value="UniProtKB-KW"/>
</dbReference>